<dbReference type="Proteomes" id="UP000663848">
    <property type="component" value="Unassembled WGS sequence"/>
</dbReference>
<feature type="non-terminal residue" evidence="1">
    <location>
        <position position="102"/>
    </location>
</feature>
<feature type="non-terminal residue" evidence="1">
    <location>
        <position position="1"/>
    </location>
</feature>
<gene>
    <name evidence="1" type="ORF">QYT958_LOCUS41688</name>
</gene>
<evidence type="ECO:0000313" key="1">
    <source>
        <dbReference type="EMBL" id="CAF5045296.1"/>
    </source>
</evidence>
<dbReference type="EMBL" id="CAJOBR010048618">
    <property type="protein sequence ID" value="CAF5045296.1"/>
    <property type="molecule type" value="Genomic_DNA"/>
</dbReference>
<name>A0A822CJY1_9BILA</name>
<dbReference type="AlphaFoldDB" id="A0A822CJY1"/>
<comment type="caution">
    <text evidence="1">The sequence shown here is derived from an EMBL/GenBank/DDBJ whole genome shotgun (WGS) entry which is preliminary data.</text>
</comment>
<proteinExistence type="predicted"/>
<evidence type="ECO:0000313" key="2">
    <source>
        <dbReference type="Proteomes" id="UP000663848"/>
    </source>
</evidence>
<accession>A0A822CJY1</accession>
<protein>
    <submittedName>
        <fullName evidence="1">Uncharacterized protein</fullName>
    </submittedName>
</protein>
<organism evidence="1 2">
    <name type="scientific">Rotaria socialis</name>
    <dbReference type="NCBI Taxonomy" id="392032"/>
    <lineage>
        <taxon>Eukaryota</taxon>
        <taxon>Metazoa</taxon>
        <taxon>Spiralia</taxon>
        <taxon>Gnathifera</taxon>
        <taxon>Rotifera</taxon>
        <taxon>Eurotatoria</taxon>
        <taxon>Bdelloidea</taxon>
        <taxon>Philodinida</taxon>
        <taxon>Philodinidae</taxon>
        <taxon>Rotaria</taxon>
    </lineage>
</organism>
<reference evidence="1" key="1">
    <citation type="submission" date="2021-02" db="EMBL/GenBank/DDBJ databases">
        <authorList>
            <person name="Nowell W R."/>
        </authorList>
    </citation>
    <scope>NUCLEOTIDE SEQUENCE</scope>
</reference>
<sequence>RVDLINDNQIKSFEALENKCLRKNEQGIDSPMLVNINDLGLKVQAQCADVADDYDKLEQRGASINKSGSVEPDVEDVFETIAESMGSLPVDDSLTCTVTPPK</sequence>